<dbReference type="Proteomes" id="UP001310890">
    <property type="component" value="Unassembled WGS sequence"/>
</dbReference>
<evidence type="ECO:0000313" key="1">
    <source>
        <dbReference type="EMBL" id="KAK5111688.1"/>
    </source>
</evidence>
<protein>
    <submittedName>
        <fullName evidence="1">Uncharacterized protein</fullName>
    </submittedName>
</protein>
<reference evidence="1" key="1">
    <citation type="submission" date="2023-08" db="EMBL/GenBank/DDBJ databases">
        <title>Black Yeasts Isolated from many extreme environments.</title>
        <authorList>
            <person name="Coleine C."/>
            <person name="Stajich J.E."/>
            <person name="Selbmann L."/>
        </authorList>
    </citation>
    <scope>NUCLEOTIDE SEQUENCE</scope>
    <source>
        <strain evidence="1">CCFEE 5401</strain>
    </source>
</reference>
<proteinExistence type="predicted"/>
<organism evidence="1 2">
    <name type="scientific">Meristemomyces frigidus</name>
    <dbReference type="NCBI Taxonomy" id="1508187"/>
    <lineage>
        <taxon>Eukaryota</taxon>
        <taxon>Fungi</taxon>
        <taxon>Dikarya</taxon>
        <taxon>Ascomycota</taxon>
        <taxon>Pezizomycotina</taxon>
        <taxon>Dothideomycetes</taxon>
        <taxon>Dothideomycetidae</taxon>
        <taxon>Mycosphaerellales</taxon>
        <taxon>Teratosphaeriaceae</taxon>
        <taxon>Meristemomyces</taxon>
    </lineage>
</organism>
<evidence type="ECO:0000313" key="2">
    <source>
        <dbReference type="Proteomes" id="UP001310890"/>
    </source>
</evidence>
<gene>
    <name evidence="1" type="ORF">LTR62_004794</name>
</gene>
<name>A0AAN7YNX6_9PEZI</name>
<sequence>MSGRQQQHLLHVLNERNLPIGEEARKALHDGPNKTRLASWVTDYLQPSTLLTQEELSFHENRFQNGALSQSGKTSKSRALDDAELETAIASLEASTAAIDQQCRVLEAQKRALQQLKARNATSTVAKSRHQDRQKLQDQQKAQLDFEVMELAASVQEQLSTSTKHADVALSNLPANVERVLTKDDRLLDGLQKVLSKLEDADEGQADVVTEVEKLCQALTALTAQEIRVRVDAAYNAKIGSSDAHTNGYDVVKNQQHGVLAELSELSGEIDSLATMAVDGKYRRPILRELKRSRSDAEVERGRWGEYIIAAIQYLTNRLEALDDHTDHLHIYQATMQQIESAFQETVAEPKALASNVQVAVNSPSTPQAKGLKPLRLVQANISEPQDLVTQILRYHGIRFKDPSDTTKLVEVLVQASKERTARVDQLGRSTERSIIDLVAGSIAKADHNVQDLLAVVFAHSKFGRVRVMDGEIESGLEELEAVTDELRAEAKGLAVEELVEEIRRKQRECLCRGGERAT</sequence>
<dbReference type="AlphaFoldDB" id="A0AAN7YNX6"/>
<dbReference type="EMBL" id="JAVRRL010000037">
    <property type="protein sequence ID" value="KAK5111688.1"/>
    <property type="molecule type" value="Genomic_DNA"/>
</dbReference>
<accession>A0AAN7YNX6</accession>
<comment type="caution">
    <text evidence="1">The sequence shown here is derived from an EMBL/GenBank/DDBJ whole genome shotgun (WGS) entry which is preliminary data.</text>
</comment>